<accession>A0A285TZ80</accession>
<comment type="subunit">
    <text evidence="4">Interacts with translational regulator CsrA and flagellin(s).</text>
</comment>
<comment type="similarity">
    <text evidence="4">Belongs to the FliW family.</text>
</comment>
<keyword evidence="6" id="KW-1185">Reference proteome</keyword>
<dbReference type="PANTHER" id="PTHR39190">
    <property type="entry name" value="FLAGELLAR ASSEMBLY FACTOR FLIW"/>
    <property type="match status" value="1"/>
</dbReference>
<dbReference type="InterPro" id="IPR024046">
    <property type="entry name" value="Flagellar_assmbl_FliW_dom_sf"/>
</dbReference>
<dbReference type="SUPFAM" id="SSF141457">
    <property type="entry name" value="BH3618-like"/>
    <property type="match status" value="1"/>
</dbReference>
<dbReference type="GO" id="GO:0044780">
    <property type="term" value="P:bacterial-type flagellum assembly"/>
    <property type="evidence" value="ECO:0007669"/>
    <property type="project" value="UniProtKB-UniRule"/>
</dbReference>
<evidence type="ECO:0000313" key="5">
    <source>
        <dbReference type="EMBL" id="SOC34965.1"/>
    </source>
</evidence>
<evidence type="ECO:0000256" key="1">
    <source>
        <dbReference type="ARBA" id="ARBA00022490"/>
    </source>
</evidence>
<dbReference type="Pfam" id="PF02623">
    <property type="entry name" value="FliW"/>
    <property type="match status" value="1"/>
</dbReference>
<name>A0A285TZ80_9BACL</name>
<dbReference type="RefSeq" id="WP_097147750.1">
    <property type="nucleotide sequence ID" value="NZ_OBQC01000001.1"/>
</dbReference>
<comment type="subcellular location">
    <subcellularLocation>
        <location evidence="4">Cytoplasm</location>
    </subcellularLocation>
</comment>
<dbReference type="GO" id="GO:0006417">
    <property type="term" value="P:regulation of translation"/>
    <property type="evidence" value="ECO:0007669"/>
    <property type="project" value="UniProtKB-KW"/>
</dbReference>
<dbReference type="GO" id="GO:0005737">
    <property type="term" value="C:cytoplasm"/>
    <property type="evidence" value="ECO:0007669"/>
    <property type="project" value="UniProtKB-SubCell"/>
</dbReference>
<keyword evidence="3 4" id="KW-0810">Translation regulation</keyword>
<proteinExistence type="inferred from homology"/>
<evidence type="ECO:0000256" key="2">
    <source>
        <dbReference type="ARBA" id="ARBA00022795"/>
    </source>
</evidence>
<dbReference type="NCBIfam" id="NF009793">
    <property type="entry name" value="PRK13285.1-1"/>
    <property type="match status" value="1"/>
</dbReference>
<keyword evidence="5" id="KW-0969">Cilium</keyword>
<dbReference type="PANTHER" id="PTHR39190:SF1">
    <property type="entry name" value="FLAGELLAR ASSEMBLY FACTOR FLIW"/>
    <property type="match status" value="1"/>
</dbReference>
<dbReference type="HAMAP" id="MF_01185">
    <property type="entry name" value="FliW"/>
    <property type="match status" value="1"/>
</dbReference>
<keyword evidence="2 4" id="KW-1005">Bacterial flagellum biogenesis</keyword>
<gene>
    <name evidence="4" type="primary">fliW</name>
    <name evidence="5" type="ORF">SAMN05877842_101185</name>
</gene>
<protein>
    <recommendedName>
        <fullName evidence="4">Flagellar assembly factor FliW</fullName>
    </recommendedName>
</protein>
<evidence type="ECO:0000313" key="6">
    <source>
        <dbReference type="Proteomes" id="UP000219252"/>
    </source>
</evidence>
<dbReference type="Proteomes" id="UP000219252">
    <property type="component" value="Unassembled WGS sequence"/>
</dbReference>
<keyword evidence="1 4" id="KW-0963">Cytoplasm</keyword>
<evidence type="ECO:0000256" key="4">
    <source>
        <dbReference type="HAMAP-Rule" id="MF_01185"/>
    </source>
</evidence>
<comment type="function">
    <text evidence="4">Acts as an anti-CsrA protein, binds CsrA and prevents it from repressing translation of its target genes, one of which is flagellin. Binds to flagellin and participates in the assembly of the flagellum.</text>
</comment>
<dbReference type="InterPro" id="IPR003775">
    <property type="entry name" value="Flagellar_assembly_factor_FliW"/>
</dbReference>
<sequence length="145" mass="16335">MKIKTAYMGEIEIDPNEILHFEHGIPGFEEENCFVRLPIEENSIFQILQSTKTEGLAFIITSPYAVTTNYNFDIDEATVHALEITDESEVAVFAIVSLKETLAKSTVNLKAPIVLNTKNNKAKQVILDSEKYDIRQKLPFESVKG</sequence>
<dbReference type="EMBL" id="OBQC01000001">
    <property type="protein sequence ID" value="SOC34965.1"/>
    <property type="molecule type" value="Genomic_DNA"/>
</dbReference>
<dbReference type="Gene3D" id="2.30.290.10">
    <property type="entry name" value="BH3618-like"/>
    <property type="match status" value="1"/>
</dbReference>
<keyword evidence="4" id="KW-0143">Chaperone</keyword>
<keyword evidence="5" id="KW-0282">Flagellum</keyword>
<organism evidence="5 6">
    <name type="scientific">Ureibacillus acetophenoni</name>
    <dbReference type="NCBI Taxonomy" id="614649"/>
    <lineage>
        <taxon>Bacteria</taxon>
        <taxon>Bacillati</taxon>
        <taxon>Bacillota</taxon>
        <taxon>Bacilli</taxon>
        <taxon>Bacillales</taxon>
        <taxon>Caryophanaceae</taxon>
        <taxon>Ureibacillus</taxon>
    </lineage>
</organism>
<reference evidence="6" key="1">
    <citation type="submission" date="2017-08" db="EMBL/GenBank/DDBJ databases">
        <authorList>
            <person name="Varghese N."/>
            <person name="Submissions S."/>
        </authorList>
    </citation>
    <scope>NUCLEOTIDE SEQUENCE [LARGE SCALE GENOMIC DNA]</scope>
    <source>
        <strain evidence="6">JC23</strain>
    </source>
</reference>
<dbReference type="OrthoDB" id="9801235at2"/>
<keyword evidence="5" id="KW-0966">Cell projection</keyword>
<dbReference type="AlphaFoldDB" id="A0A285TZ80"/>
<evidence type="ECO:0000256" key="3">
    <source>
        <dbReference type="ARBA" id="ARBA00022845"/>
    </source>
</evidence>